<proteinExistence type="predicted"/>
<dbReference type="OrthoDB" id="10302962at2759"/>
<dbReference type="Proteomes" id="UP000660729">
    <property type="component" value="Unassembled WGS sequence"/>
</dbReference>
<keyword evidence="3" id="KW-1185">Reference proteome</keyword>
<name>A0A8H6VG06_9PEZI</name>
<protein>
    <submittedName>
        <fullName evidence="2">Uncharacterized protein</fullName>
    </submittedName>
</protein>
<reference evidence="2" key="1">
    <citation type="submission" date="2020-04" db="EMBL/GenBank/DDBJ databases">
        <title>Draft genome resource of the tomato pathogen Pseudocercospora fuligena.</title>
        <authorList>
            <person name="Zaccaron A."/>
        </authorList>
    </citation>
    <scope>NUCLEOTIDE SEQUENCE</scope>
    <source>
        <strain evidence="2">PF001</strain>
    </source>
</reference>
<feature type="region of interest" description="Disordered" evidence="1">
    <location>
        <begin position="33"/>
        <end position="77"/>
    </location>
</feature>
<organism evidence="2 3">
    <name type="scientific">Pseudocercospora fuligena</name>
    <dbReference type="NCBI Taxonomy" id="685502"/>
    <lineage>
        <taxon>Eukaryota</taxon>
        <taxon>Fungi</taxon>
        <taxon>Dikarya</taxon>
        <taxon>Ascomycota</taxon>
        <taxon>Pezizomycotina</taxon>
        <taxon>Dothideomycetes</taxon>
        <taxon>Dothideomycetidae</taxon>
        <taxon>Mycosphaerellales</taxon>
        <taxon>Mycosphaerellaceae</taxon>
        <taxon>Pseudocercospora</taxon>
    </lineage>
</organism>
<gene>
    <name evidence="2" type="ORF">HII31_13067</name>
</gene>
<sequence>MPLPRPTNLPSISSASWLARSAVATLVPATSLVTPSRRRQSSRASEHRALTRRNLSNTATPSSTTAGMATHSKNSSLPAANIKHAAVHHHLPERRHVPAPYVFFLARH</sequence>
<dbReference type="AlphaFoldDB" id="A0A8H6VG06"/>
<dbReference type="EMBL" id="JABCIY010000316">
    <property type="protein sequence ID" value="KAF7185570.1"/>
    <property type="molecule type" value="Genomic_DNA"/>
</dbReference>
<evidence type="ECO:0000256" key="1">
    <source>
        <dbReference type="SAM" id="MobiDB-lite"/>
    </source>
</evidence>
<comment type="caution">
    <text evidence="2">The sequence shown here is derived from an EMBL/GenBank/DDBJ whole genome shotgun (WGS) entry which is preliminary data.</text>
</comment>
<evidence type="ECO:0000313" key="2">
    <source>
        <dbReference type="EMBL" id="KAF7185570.1"/>
    </source>
</evidence>
<evidence type="ECO:0000313" key="3">
    <source>
        <dbReference type="Proteomes" id="UP000660729"/>
    </source>
</evidence>
<accession>A0A8H6VG06</accession>
<feature type="compositionally biased region" description="Polar residues" evidence="1">
    <location>
        <begin position="53"/>
        <end position="77"/>
    </location>
</feature>